<evidence type="ECO:0000313" key="4">
    <source>
        <dbReference type="Proteomes" id="UP001164187"/>
    </source>
</evidence>
<dbReference type="InterPro" id="IPR038713">
    <property type="entry name" value="Terminase_Gp1_N_sf"/>
</dbReference>
<dbReference type="InterPro" id="IPR052404">
    <property type="entry name" value="SPP1-like_terminase"/>
</dbReference>
<sequence>MDKNERVEQLNREIVNLALSLMEDWAPSRNQQKKFVMEYIANGFINGSEAVIKAGYSEKGANTKASEMLAGVNKYEHIKPVIDEVKKAYEERKAELSIASGTEVLQYLTSVMRGEQTEQILKSEGAEYGQAIVDIDVGAKDRLKAAEMLGRTHKLFTDKSGNTTEIVVVRDDI</sequence>
<proteinExistence type="predicted"/>
<dbReference type="RefSeq" id="WP_269311957.1">
    <property type="nucleotide sequence ID" value="NZ_CP114052.1"/>
</dbReference>
<dbReference type="InterPro" id="IPR005335">
    <property type="entry name" value="Terminase_ssu"/>
</dbReference>
<organism evidence="3 4">
    <name type="scientific">Peptostreptococcus equinus</name>
    <dbReference type="NCBI Taxonomy" id="3003601"/>
    <lineage>
        <taxon>Bacteria</taxon>
        <taxon>Bacillati</taxon>
        <taxon>Bacillota</taxon>
        <taxon>Clostridia</taxon>
        <taxon>Peptostreptococcales</taxon>
        <taxon>Peptostreptococcaceae</taxon>
        <taxon>Peptostreptococcus</taxon>
    </lineage>
</organism>
<dbReference type="Pfam" id="PF03592">
    <property type="entry name" value="Terminase_2"/>
    <property type="match status" value="1"/>
</dbReference>
<dbReference type="PANTHER" id="PTHR41328:SF2">
    <property type="entry name" value="TERMINASE SMALL SUBUNIT"/>
    <property type="match status" value="1"/>
</dbReference>
<keyword evidence="2" id="KW-0231">Viral genome packaging</keyword>
<reference evidence="3" key="1">
    <citation type="submission" date="2022-12" db="EMBL/GenBank/DDBJ databases">
        <title>Peptostreptococcus.</title>
        <authorList>
            <person name="Lee S.H."/>
        </authorList>
    </citation>
    <scope>NUCLEOTIDE SEQUENCE</scope>
    <source>
        <strain evidence="3">CBA3647</strain>
    </source>
</reference>
<dbReference type="EMBL" id="CP114052">
    <property type="protein sequence ID" value="WAW15278.1"/>
    <property type="molecule type" value="Genomic_DNA"/>
</dbReference>
<evidence type="ECO:0000256" key="1">
    <source>
        <dbReference type="ARBA" id="ARBA00022612"/>
    </source>
</evidence>
<evidence type="ECO:0000313" key="3">
    <source>
        <dbReference type="EMBL" id="WAW15278.1"/>
    </source>
</evidence>
<keyword evidence="4" id="KW-1185">Reference proteome</keyword>
<dbReference type="Gene3D" id="6.10.140.2160">
    <property type="match status" value="1"/>
</dbReference>
<evidence type="ECO:0000256" key="2">
    <source>
        <dbReference type="ARBA" id="ARBA00023219"/>
    </source>
</evidence>
<dbReference type="Proteomes" id="UP001164187">
    <property type="component" value="Chromosome"/>
</dbReference>
<dbReference type="Gene3D" id="1.10.10.1400">
    <property type="entry name" value="Terminase, small subunit, N-terminal DNA-binding domain, HTH motif"/>
    <property type="match status" value="1"/>
</dbReference>
<accession>A0ABY7JSY6</accession>
<dbReference type="PANTHER" id="PTHR41328">
    <property type="entry name" value="TERMINASE SMALL SUBUNIT-RELATED"/>
    <property type="match status" value="1"/>
</dbReference>
<gene>
    <name evidence="3" type="ORF">O0R46_02165</name>
</gene>
<keyword evidence="1" id="KW-1188">Viral release from host cell</keyword>
<name>A0ABY7JSY6_9FIRM</name>
<protein>
    <submittedName>
        <fullName evidence="3">Terminase small subunit</fullName>
    </submittedName>
</protein>